<dbReference type="Pfam" id="PF08704">
    <property type="entry name" value="GCD14"/>
    <property type="match status" value="2"/>
</dbReference>
<evidence type="ECO:0000256" key="4">
    <source>
        <dbReference type="ARBA" id="ARBA00022603"/>
    </source>
</evidence>
<dbReference type="GO" id="GO:0031515">
    <property type="term" value="C:tRNA (m1A) methyltransferase complex"/>
    <property type="evidence" value="ECO:0007669"/>
    <property type="project" value="InterPro"/>
</dbReference>
<dbReference type="GO" id="GO:0005634">
    <property type="term" value="C:nucleus"/>
    <property type="evidence" value="ECO:0007669"/>
    <property type="project" value="UniProtKB-SubCell"/>
</dbReference>
<keyword evidence="8" id="KW-0539">Nucleus</keyword>
<keyword evidence="13" id="KW-1185">Reference proteome</keyword>
<evidence type="ECO:0000259" key="11">
    <source>
        <dbReference type="Pfam" id="PF08704"/>
    </source>
</evidence>
<dbReference type="SUPFAM" id="SSF53335">
    <property type="entry name" value="S-adenosyl-L-methionine-dependent methyltransferases"/>
    <property type="match status" value="1"/>
</dbReference>
<keyword evidence="6" id="KW-0949">S-adenosyl-L-methionine</keyword>
<keyword evidence="4 12" id="KW-0489">Methyltransferase</keyword>
<evidence type="ECO:0000256" key="3">
    <source>
        <dbReference type="ARBA" id="ARBA00015963"/>
    </source>
</evidence>
<dbReference type="STRING" id="1043004.A0A074WYL0"/>
<accession>A0A074WYL0</accession>
<evidence type="ECO:0000256" key="2">
    <source>
        <dbReference type="ARBA" id="ARBA00012796"/>
    </source>
</evidence>
<evidence type="ECO:0000256" key="7">
    <source>
        <dbReference type="ARBA" id="ARBA00022694"/>
    </source>
</evidence>
<feature type="domain" description="tRNA (adenine(58)-N(1))-methyltransferase catalytic subunit TRM61 C-terminal" evidence="11">
    <location>
        <begin position="310"/>
        <end position="462"/>
    </location>
</feature>
<dbReference type="Gene3D" id="3.10.330.20">
    <property type="match status" value="1"/>
</dbReference>
<comment type="subcellular location">
    <subcellularLocation>
        <location evidence="1">Nucleus</location>
    </subcellularLocation>
</comment>
<evidence type="ECO:0000313" key="13">
    <source>
        <dbReference type="Proteomes" id="UP000027730"/>
    </source>
</evidence>
<dbReference type="PANTHER" id="PTHR12133">
    <property type="entry name" value="TRNA (ADENINE(58)-N(1))-METHYLTRANSFERASE"/>
    <property type="match status" value="1"/>
</dbReference>
<reference evidence="12 13" key="1">
    <citation type="journal article" date="2014" name="BMC Genomics">
        <title>Genome sequencing of four Aureobasidium pullulans varieties: biotechnological potential, stress tolerance, and description of new species.</title>
        <authorList>
            <person name="Gostin Ar C."/>
            <person name="Ohm R.A."/>
            <person name="Kogej T."/>
            <person name="Sonjak S."/>
            <person name="Turk M."/>
            <person name="Zajc J."/>
            <person name="Zalar P."/>
            <person name="Grube M."/>
            <person name="Sun H."/>
            <person name="Han J."/>
            <person name="Sharma A."/>
            <person name="Chiniquy J."/>
            <person name="Ngan C.Y."/>
            <person name="Lipzen A."/>
            <person name="Barry K."/>
            <person name="Grigoriev I.V."/>
            <person name="Gunde-Cimerman N."/>
        </authorList>
    </citation>
    <scope>NUCLEOTIDE SEQUENCE [LARGE SCALE GENOMIC DNA]</scope>
    <source>
        <strain evidence="12 13">CBS 147.97</strain>
    </source>
</reference>
<dbReference type="GO" id="GO:0030488">
    <property type="term" value="P:tRNA methylation"/>
    <property type="evidence" value="ECO:0007669"/>
    <property type="project" value="InterPro"/>
</dbReference>
<dbReference type="InterPro" id="IPR014816">
    <property type="entry name" value="tRNA_MeTrfase_Gcd14"/>
</dbReference>
<dbReference type="GO" id="GO:0160107">
    <property type="term" value="F:tRNA (adenine(58)-N1)-methyltransferase activity"/>
    <property type="evidence" value="ECO:0007669"/>
    <property type="project" value="UniProtKB-EC"/>
</dbReference>
<evidence type="ECO:0000256" key="5">
    <source>
        <dbReference type="ARBA" id="ARBA00022679"/>
    </source>
</evidence>
<sequence length="502" mass="55778">MATSDFKPSPFLEPGVAASIGSLAILHLKRDQLIPLVLKSTADDGYAEGAVTNTRFGSFPHSTLKDIPWGSQVRASKVDTGSRGRGGAKRKIDDTEPKEAIQAGTGFVHLLPPTPESWTISLPHRTQVVYTPDASYILQRLQVRPGQTIIEAGAGSGSFTHASARAVFNGYPSQSSSEPSLKKRRYGRVCSFEYHEPRAIGLQDEVRAHGLDDLVRVTHRDVYGDGFLLDEQDPKDKSPKADAIFLDLPAPWMALKNLTRQRLPARTAKIVANSASSDAADASAPSETETPTEEPTEPFISPLNPNVPIHLCTFSPCIEQVTATVAALRRLGWTEIQMVEVMQKRIDVRRERVGLHEEGLRGVNASAATVDEAVNRLREVEGRFKEWHEAIKEVDEVAEANGEPQPRPSTKDHPASHFESKQARLERIKKEAAERKTYKEGRLVHRTEPEIKTHTSYLVFAVLPREWNEEQEERLRKKWGTEGQVSTEDISKKKGNKKSKKT</sequence>
<feature type="compositionally biased region" description="Basic and acidic residues" evidence="10">
    <location>
        <begin position="409"/>
        <end position="423"/>
    </location>
</feature>
<evidence type="ECO:0000313" key="12">
    <source>
        <dbReference type="EMBL" id="KEQ74857.1"/>
    </source>
</evidence>
<keyword evidence="5 12" id="KW-0808">Transferase</keyword>
<dbReference type="Proteomes" id="UP000027730">
    <property type="component" value="Unassembled WGS sequence"/>
</dbReference>
<dbReference type="EC" id="2.1.1.220" evidence="2"/>
<dbReference type="GeneID" id="25409707"/>
<feature type="compositionally biased region" description="Basic residues" evidence="10">
    <location>
        <begin position="493"/>
        <end position="502"/>
    </location>
</feature>
<dbReference type="AlphaFoldDB" id="A0A074WYL0"/>
<keyword evidence="7" id="KW-0819">tRNA processing</keyword>
<feature type="region of interest" description="Disordered" evidence="10">
    <location>
        <begin position="471"/>
        <end position="502"/>
    </location>
</feature>
<feature type="region of interest" description="Disordered" evidence="10">
    <location>
        <begin position="74"/>
        <end position="96"/>
    </location>
</feature>
<feature type="region of interest" description="Disordered" evidence="10">
    <location>
        <begin position="397"/>
        <end position="423"/>
    </location>
</feature>
<protein>
    <recommendedName>
        <fullName evidence="3">tRNA (adenine(58)-N(1))-methyltransferase catalytic subunit TRM61</fullName>
        <ecNumber evidence="2">2.1.1.220</ecNumber>
    </recommendedName>
    <alternativeName>
        <fullName evidence="9">tRNA(m1A58)-methyltransferase subunit TRM61</fullName>
    </alternativeName>
</protein>
<dbReference type="Gene3D" id="3.40.50.150">
    <property type="entry name" value="Vaccinia Virus protein VP39"/>
    <property type="match status" value="1"/>
</dbReference>
<proteinExistence type="predicted"/>
<dbReference type="OrthoDB" id="1925287at2759"/>
<dbReference type="PANTHER" id="PTHR12133:SF2">
    <property type="entry name" value="TRNA (ADENINE(58)-N(1))-METHYLTRANSFERASE CATALYTIC SUBUNIT TRMT61A"/>
    <property type="match status" value="1"/>
</dbReference>
<dbReference type="EMBL" id="KL584706">
    <property type="protein sequence ID" value="KEQ74857.1"/>
    <property type="molecule type" value="Genomic_DNA"/>
</dbReference>
<evidence type="ECO:0000256" key="9">
    <source>
        <dbReference type="ARBA" id="ARBA00033309"/>
    </source>
</evidence>
<dbReference type="PROSITE" id="PS51620">
    <property type="entry name" value="SAM_TRM61"/>
    <property type="match status" value="1"/>
</dbReference>
<dbReference type="RefSeq" id="XP_013428906.1">
    <property type="nucleotide sequence ID" value="XM_013573452.1"/>
</dbReference>
<evidence type="ECO:0000256" key="6">
    <source>
        <dbReference type="ARBA" id="ARBA00022691"/>
    </source>
</evidence>
<dbReference type="InterPro" id="IPR049470">
    <property type="entry name" value="TRM61_C"/>
</dbReference>
<feature type="domain" description="tRNA (adenine(58)-N(1))-methyltransferase catalytic subunit TRM61 C-terminal" evidence="11">
    <location>
        <begin position="106"/>
        <end position="260"/>
    </location>
</feature>
<dbReference type="InterPro" id="IPR029063">
    <property type="entry name" value="SAM-dependent_MTases_sf"/>
</dbReference>
<gene>
    <name evidence="12" type="ORF">M436DRAFT_42220</name>
</gene>
<evidence type="ECO:0000256" key="8">
    <source>
        <dbReference type="ARBA" id="ARBA00023242"/>
    </source>
</evidence>
<evidence type="ECO:0000256" key="1">
    <source>
        <dbReference type="ARBA" id="ARBA00004123"/>
    </source>
</evidence>
<feature type="region of interest" description="Disordered" evidence="10">
    <location>
        <begin position="274"/>
        <end position="302"/>
    </location>
</feature>
<name>A0A074WYL0_9PEZI</name>
<feature type="compositionally biased region" description="Low complexity" evidence="10">
    <location>
        <begin position="274"/>
        <end position="289"/>
    </location>
</feature>
<evidence type="ECO:0000256" key="10">
    <source>
        <dbReference type="SAM" id="MobiDB-lite"/>
    </source>
</evidence>
<organism evidence="12 13">
    <name type="scientific">Aureobasidium namibiae CBS 147.97</name>
    <dbReference type="NCBI Taxonomy" id="1043004"/>
    <lineage>
        <taxon>Eukaryota</taxon>
        <taxon>Fungi</taxon>
        <taxon>Dikarya</taxon>
        <taxon>Ascomycota</taxon>
        <taxon>Pezizomycotina</taxon>
        <taxon>Dothideomycetes</taxon>
        <taxon>Dothideomycetidae</taxon>
        <taxon>Dothideales</taxon>
        <taxon>Saccotheciaceae</taxon>
        <taxon>Aureobasidium</taxon>
    </lineage>
</organism>
<dbReference type="HOGENOM" id="CLU_025402_2_0_1"/>